<accession>A0A0H2KLR0</accession>
<gene>
    <name evidence="1" type="ORF">FB00_12285</name>
</gene>
<proteinExistence type="predicted"/>
<dbReference type="InterPro" id="IPR023204">
    <property type="entry name" value="SP1917_dom_sf"/>
</dbReference>
<organism evidence="1 2">
    <name type="scientific">Cellulosimicrobium funkei</name>
    <dbReference type="NCBI Taxonomy" id="264251"/>
    <lineage>
        <taxon>Bacteria</taxon>
        <taxon>Bacillati</taxon>
        <taxon>Actinomycetota</taxon>
        <taxon>Actinomycetes</taxon>
        <taxon>Micrococcales</taxon>
        <taxon>Promicromonosporaceae</taxon>
        <taxon>Cellulosimicrobium</taxon>
    </lineage>
</organism>
<dbReference type="RefSeq" id="WP_047233151.1">
    <property type="nucleotide sequence ID" value="NZ_JNBQ01000014.1"/>
</dbReference>
<comment type="caution">
    <text evidence="1">The sequence shown here is derived from an EMBL/GenBank/DDBJ whole genome shotgun (WGS) entry which is preliminary data.</text>
</comment>
<reference evidence="1 2" key="1">
    <citation type="submission" date="2014-05" db="EMBL/GenBank/DDBJ databases">
        <title>Cellulosimicrobium funkei U11 genome.</title>
        <authorList>
            <person name="Hu C."/>
            <person name="Gong Y."/>
            <person name="Wan W."/>
            <person name="Jiang M."/>
        </authorList>
    </citation>
    <scope>NUCLEOTIDE SEQUENCE [LARGE SCALE GENOMIC DNA]</scope>
    <source>
        <strain evidence="1 2">U11</strain>
    </source>
</reference>
<name>A0A0H2KLR0_9MICO</name>
<keyword evidence="2" id="KW-1185">Reference proteome</keyword>
<dbReference type="PATRIC" id="fig|264251.5.peg.2500"/>
<dbReference type="InterPro" id="IPR014580">
    <property type="entry name" value="UCP033199"/>
</dbReference>
<dbReference type="EMBL" id="JNBQ01000014">
    <property type="protein sequence ID" value="KLN34465.1"/>
    <property type="molecule type" value="Genomic_DNA"/>
</dbReference>
<dbReference type="Gene3D" id="1.10.8.290">
    <property type="entry name" value="uncharacterized protein sp1917 domain"/>
    <property type="match status" value="1"/>
</dbReference>
<dbReference type="STRING" id="264251.FB00_12285"/>
<sequence>MAGHRIFGMSFASIYPLYVTKVERKGRTTDELDQVIGWLTGYDDAGLAQALADEITLEEFFDRAPAWNPNASLITGVICGVRVEDIEDPLMQKIRYLDKLVDEVARGKKMTSILRGETAAAS</sequence>
<evidence type="ECO:0000313" key="1">
    <source>
        <dbReference type="EMBL" id="KLN34465.1"/>
    </source>
</evidence>
<dbReference type="PIRSF" id="PIRSF033199">
    <property type="entry name" value="UCP033199"/>
    <property type="match status" value="1"/>
</dbReference>
<evidence type="ECO:0000313" key="2">
    <source>
        <dbReference type="Proteomes" id="UP000035265"/>
    </source>
</evidence>
<dbReference type="Proteomes" id="UP000035265">
    <property type="component" value="Unassembled WGS sequence"/>
</dbReference>
<dbReference type="AlphaFoldDB" id="A0A0H2KLR0"/>
<dbReference type="Pfam" id="PF09966">
    <property type="entry name" value="DUF2200"/>
    <property type="match status" value="1"/>
</dbReference>
<protein>
    <recommendedName>
        <fullName evidence="3">DUF2200 domain-containing protein</fullName>
    </recommendedName>
</protein>
<evidence type="ECO:0008006" key="3">
    <source>
        <dbReference type="Google" id="ProtNLM"/>
    </source>
</evidence>